<dbReference type="GO" id="GO:0000103">
    <property type="term" value="P:sulfate assimilation"/>
    <property type="evidence" value="ECO:0007669"/>
    <property type="project" value="TreeGrafter"/>
</dbReference>
<evidence type="ECO:0000256" key="7">
    <source>
        <dbReference type="PIRSR" id="PIRSR600760-2"/>
    </source>
</evidence>
<dbReference type="InterPro" id="IPR020550">
    <property type="entry name" value="Inositol_monophosphatase_CS"/>
</dbReference>
<feature type="binding site" evidence="7">
    <location>
        <position position="69"/>
    </location>
    <ligand>
        <name>Mg(2+)</name>
        <dbReference type="ChEBI" id="CHEBI:18420"/>
        <label>1</label>
        <note>catalytic</note>
    </ligand>
</feature>
<comment type="function">
    <text evidence="6">Converts adenosine-3',5'-bisphosphate (PAP) to AMP.</text>
</comment>
<feature type="binding site" evidence="7">
    <location>
        <position position="217"/>
    </location>
    <ligand>
        <name>Mg(2+)</name>
        <dbReference type="ChEBI" id="CHEBI:18420"/>
        <label>1</label>
        <note>catalytic</note>
    </ligand>
</feature>
<dbReference type="GO" id="GO:0008441">
    <property type="term" value="F:3'(2'),5'-bisphosphate nucleotidase activity"/>
    <property type="evidence" value="ECO:0007669"/>
    <property type="project" value="UniProtKB-UniRule"/>
</dbReference>
<feature type="binding site" evidence="6">
    <location>
        <position position="89"/>
    </location>
    <ligand>
        <name>Mg(2+)</name>
        <dbReference type="ChEBI" id="CHEBI:18420"/>
        <label>2</label>
    </ligand>
</feature>
<keyword evidence="6 7" id="KW-0479">Metal-binding</keyword>
<accession>A0A420E644</accession>
<dbReference type="Gene3D" id="3.40.190.80">
    <property type="match status" value="1"/>
</dbReference>
<dbReference type="EC" id="3.1.3.7" evidence="6"/>
<feature type="binding site" evidence="6">
    <location>
        <begin position="91"/>
        <end position="94"/>
    </location>
    <ligand>
        <name>substrate</name>
    </ligand>
</feature>
<keyword evidence="3 6" id="KW-0997">Cell inner membrane</keyword>
<dbReference type="CDD" id="cd01638">
    <property type="entry name" value="CysQ"/>
    <property type="match status" value="1"/>
</dbReference>
<comment type="catalytic activity">
    <reaction evidence="6">
        <text>adenosine 3',5'-bisphosphate + H2O = AMP + phosphate</text>
        <dbReference type="Rhea" id="RHEA:10040"/>
        <dbReference type="ChEBI" id="CHEBI:15377"/>
        <dbReference type="ChEBI" id="CHEBI:43474"/>
        <dbReference type="ChEBI" id="CHEBI:58343"/>
        <dbReference type="ChEBI" id="CHEBI:456215"/>
        <dbReference type="EC" id="3.1.3.7"/>
    </reaction>
</comment>
<dbReference type="AlphaFoldDB" id="A0A420E644"/>
<evidence type="ECO:0000256" key="1">
    <source>
        <dbReference type="ARBA" id="ARBA00005289"/>
    </source>
</evidence>
<comment type="subcellular location">
    <subcellularLocation>
        <location evidence="6">Cell inner membrane</location>
        <topology evidence="6">Peripheral membrane protein</topology>
        <orientation evidence="6">Cytoplasmic side</orientation>
    </subcellularLocation>
</comment>
<dbReference type="PRINTS" id="PR00377">
    <property type="entry name" value="IMPHPHTASES"/>
</dbReference>
<evidence type="ECO:0000256" key="3">
    <source>
        <dbReference type="ARBA" id="ARBA00022519"/>
    </source>
</evidence>
<feature type="binding site" evidence="6">
    <location>
        <position position="69"/>
    </location>
    <ligand>
        <name>substrate</name>
    </ligand>
</feature>
<evidence type="ECO:0000256" key="4">
    <source>
        <dbReference type="ARBA" id="ARBA00022801"/>
    </source>
</evidence>
<dbReference type="PROSITE" id="PS00630">
    <property type="entry name" value="IMP_2"/>
    <property type="match status" value="1"/>
</dbReference>
<dbReference type="GO" id="GO:0005886">
    <property type="term" value="C:plasma membrane"/>
    <property type="evidence" value="ECO:0007669"/>
    <property type="project" value="UniProtKB-SubCell"/>
</dbReference>
<organism evidence="8 9">
    <name type="scientific">Alginatibacterium sediminis</name>
    <dbReference type="NCBI Taxonomy" id="2164068"/>
    <lineage>
        <taxon>Bacteria</taxon>
        <taxon>Pseudomonadati</taxon>
        <taxon>Pseudomonadota</taxon>
        <taxon>Gammaproteobacteria</taxon>
        <taxon>Alteromonadales</taxon>
        <taxon>Alteromonadaceae</taxon>
        <taxon>Alginatibacterium</taxon>
    </lineage>
</organism>
<dbReference type="GO" id="GO:0000287">
    <property type="term" value="F:magnesium ion binding"/>
    <property type="evidence" value="ECO:0007669"/>
    <property type="project" value="UniProtKB-UniRule"/>
</dbReference>
<feature type="binding site" evidence="6">
    <location>
        <position position="217"/>
    </location>
    <ligand>
        <name>Mg(2+)</name>
        <dbReference type="ChEBI" id="CHEBI:18420"/>
        <label>2</label>
    </ligand>
</feature>
<comment type="caution">
    <text evidence="8">The sequence shown here is derived from an EMBL/GenBank/DDBJ whole genome shotgun (WGS) entry which is preliminary data.</text>
</comment>
<comment type="cofactor">
    <cofactor evidence="6 7">
        <name>Mg(2+)</name>
        <dbReference type="ChEBI" id="CHEBI:18420"/>
    </cofactor>
</comment>
<feature type="binding site" evidence="7">
    <location>
        <position position="92"/>
    </location>
    <ligand>
        <name>Mg(2+)</name>
        <dbReference type="ChEBI" id="CHEBI:18420"/>
        <label>1</label>
        <note>catalytic</note>
    </ligand>
</feature>
<evidence type="ECO:0000256" key="5">
    <source>
        <dbReference type="ARBA" id="ARBA00023136"/>
    </source>
</evidence>
<dbReference type="GO" id="GO:0050427">
    <property type="term" value="P:3'-phosphoadenosine 5'-phosphosulfate metabolic process"/>
    <property type="evidence" value="ECO:0007669"/>
    <property type="project" value="TreeGrafter"/>
</dbReference>
<dbReference type="OrthoDB" id="9785695at2"/>
<feature type="binding site" evidence="6">
    <location>
        <position position="92"/>
    </location>
    <ligand>
        <name>Mg(2+)</name>
        <dbReference type="ChEBI" id="CHEBI:18420"/>
        <label>2</label>
    </ligand>
</feature>
<dbReference type="Pfam" id="PF00459">
    <property type="entry name" value="Inositol_P"/>
    <property type="match status" value="1"/>
</dbReference>
<dbReference type="EMBL" id="RAQO01000012">
    <property type="protein sequence ID" value="RKF13186.1"/>
    <property type="molecule type" value="Genomic_DNA"/>
</dbReference>
<dbReference type="SUPFAM" id="SSF56655">
    <property type="entry name" value="Carbohydrate phosphatase"/>
    <property type="match status" value="1"/>
</dbReference>
<feature type="binding site" evidence="7">
    <location>
        <position position="89"/>
    </location>
    <ligand>
        <name>Mg(2+)</name>
        <dbReference type="ChEBI" id="CHEBI:18420"/>
        <label>1</label>
        <note>catalytic</note>
    </ligand>
</feature>
<gene>
    <name evidence="6 8" type="primary">cysQ</name>
    <name evidence="8" type="ORF">DBZ36_19185</name>
</gene>
<dbReference type="InterPro" id="IPR006240">
    <property type="entry name" value="CysQ"/>
</dbReference>
<feature type="binding site" evidence="7">
    <location>
        <position position="91"/>
    </location>
    <ligand>
        <name>Mg(2+)</name>
        <dbReference type="ChEBI" id="CHEBI:18420"/>
        <label>1</label>
        <note>catalytic</note>
    </ligand>
</feature>
<keyword evidence="2 6" id="KW-1003">Cell membrane</keyword>
<keyword evidence="4 6" id="KW-0378">Hydrolase</keyword>
<feature type="binding site" evidence="6">
    <location>
        <position position="217"/>
    </location>
    <ligand>
        <name>substrate</name>
    </ligand>
</feature>
<dbReference type="HAMAP" id="MF_02095">
    <property type="entry name" value="CysQ"/>
    <property type="match status" value="1"/>
</dbReference>
<dbReference type="InterPro" id="IPR000760">
    <property type="entry name" value="Inositol_monophosphatase-like"/>
</dbReference>
<comment type="similarity">
    <text evidence="1 6">Belongs to the inositol monophosphatase superfamily. CysQ family.</text>
</comment>
<dbReference type="GO" id="GO:0046854">
    <property type="term" value="P:phosphatidylinositol phosphate biosynthetic process"/>
    <property type="evidence" value="ECO:0007669"/>
    <property type="project" value="InterPro"/>
</dbReference>
<evidence type="ECO:0000256" key="6">
    <source>
        <dbReference type="HAMAP-Rule" id="MF_02095"/>
    </source>
</evidence>
<proteinExistence type="inferred from homology"/>
<evidence type="ECO:0000313" key="8">
    <source>
        <dbReference type="EMBL" id="RKF13186.1"/>
    </source>
</evidence>
<dbReference type="InterPro" id="IPR050725">
    <property type="entry name" value="CysQ/Inositol_MonoPase"/>
</dbReference>
<dbReference type="Proteomes" id="UP000286482">
    <property type="component" value="Unassembled WGS sequence"/>
</dbReference>
<keyword evidence="5 6" id="KW-0472">Membrane</keyword>
<sequence length="273" mass="29978">MPNIDQLLEPAITICQDAGRLIKAIYLENSYQSETKADDTLVTSADIAAHHQIIAALKRLSPEIPILSEEDADIAYEKRKQWSSYWIVDPLDGTQEFVARSGDFASELALIVDGEPVLGVVYGPMQDVCYFAVKGNGAFKRDSGGTKAITVQQHHQHPAQVHIAVSRVQKLAILHSGLDPEFDYRFTPLGSASLKSCLVAEGKADVYVRLGPTGEWDTAAPQIILREAGGDLQDLSMQPLSYNQRESLINPNFAALGDLNLPWLKILAGLERR</sequence>
<keyword evidence="9" id="KW-1185">Reference proteome</keyword>
<feature type="binding site" evidence="6">
    <location>
        <position position="69"/>
    </location>
    <ligand>
        <name>Mg(2+)</name>
        <dbReference type="ChEBI" id="CHEBI:18420"/>
        <label>1</label>
    </ligand>
</feature>
<evidence type="ECO:0000256" key="2">
    <source>
        <dbReference type="ARBA" id="ARBA00022475"/>
    </source>
</evidence>
<feature type="binding site" evidence="6">
    <location>
        <position position="89"/>
    </location>
    <ligand>
        <name>Mg(2+)</name>
        <dbReference type="ChEBI" id="CHEBI:18420"/>
        <label>1</label>
    </ligand>
</feature>
<protein>
    <recommendedName>
        <fullName evidence="6">3'(2'),5'-bisphosphate nucleotidase CysQ</fullName>
        <ecNumber evidence="6">3.1.3.7</ecNumber>
    </recommendedName>
    <alternativeName>
        <fullName evidence="6">3'(2'),5-bisphosphonucleoside 3'(2')-phosphohydrolase</fullName>
    </alternativeName>
    <alternativeName>
        <fullName evidence="6">3'-phosphoadenosine 5'-phosphate phosphatase</fullName>
        <shortName evidence="6">PAP phosphatase</shortName>
    </alternativeName>
</protein>
<keyword evidence="6 7" id="KW-0460">Magnesium</keyword>
<dbReference type="RefSeq" id="WP_120356599.1">
    <property type="nucleotide sequence ID" value="NZ_RAQO01000012.1"/>
</dbReference>
<name>A0A420E644_9ALTE</name>
<dbReference type="PANTHER" id="PTHR43028">
    <property type="entry name" value="3'(2'),5'-BISPHOSPHATE NUCLEOTIDASE 1"/>
    <property type="match status" value="1"/>
</dbReference>
<dbReference type="Gene3D" id="3.30.540.10">
    <property type="entry name" value="Fructose-1,6-Bisphosphatase, subunit A, domain 1"/>
    <property type="match status" value="1"/>
</dbReference>
<evidence type="ECO:0000313" key="9">
    <source>
        <dbReference type="Proteomes" id="UP000286482"/>
    </source>
</evidence>
<feature type="binding site" evidence="6">
    <location>
        <position position="91"/>
    </location>
    <ligand>
        <name>Mg(2+)</name>
        <dbReference type="ChEBI" id="CHEBI:18420"/>
        <label>1</label>
    </ligand>
</feature>
<dbReference type="PANTHER" id="PTHR43028:SF7">
    <property type="entry name" value="3'(2'),5'-BISPHOSPHATE NUCLEOTIDASE CYSQ"/>
    <property type="match status" value="1"/>
</dbReference>
<dbReference type="NCBIfam" id="TIGR01331">
    <property type="entry name" value="bisphos_cysQ"/>
    <property type="match status" value="1"/>
</dbReference>
<reference evidence="8 9" key="1">
    <citation type="submission" date="2018-09" db="EMBL/GenBank/DDBJ databases">
        <authorList>
            <person name="Wang Z."/>
        </authorList>
    </citation>
    <scope>NUCLEOTIDE SEQUENCE [LARGE SCALE GENOMIC DNA]</scope>
    <source>
        <strain evidence="8 9">ALS 81</strain>
    </source>
</reference>